<dbReference type="Proteomes" id="UP000499080">
    <property type="component" value="Unassembled WGS sequence"/>
</dbReference>
<protein>
    <submittedName>
        <fullName evidence="1">Uncharacterized protein</fullName>
    </submittedName>
</protein>
<name>A0A4Y2WL49_ARAVE</name>
<dbReference type="AlphaFoldDB" id="A0A4Y2WL49"/>
<organism evidence="1 2">
    <name type="scientific">Araneus ventricosus</name>
    <name type="common">Orbweaver spider</name>
    <name type="synonym">Epeira ventricosa</name>
    <dbReference type="NCBI Taxonomy" id="182803"/>
    <lineage>
        <taxon>Eukaryota</taxon>
        <taxon>Metazoa</taxon>
        <taxon>Ecdysozoa</taxon>
        <taxon>Arthropoda</taxon>
        <taxon>Chelicerata</taxon>
        <taxon>Arachnida</taxon>
        <taxon>Araneae</taxon>
        <taxon>Araneomorphae</taxon>
        <taxon>Entelegynae</taxon>
        <taxon>Araneoidea</taxon>
        <taxon>Araneidae</taxon>
        <taxon>Araneus</taxon>
    </lineage>
</organism>
<evidence type="ECO:0000313" key="2">
    <source>
        <dbReference type="Proteomes" id="UP000499080"/>
    </source>
</evidence>
<gene>
    <name evidence="1" type="ORF">AVEN_37569_1</name>
</gene>
<comment type="caution">
    <text evidence="1">The sequence shown here is derived from an EMBL/GenBank/DDBJ whole genome shotgun (WGS) entry which is preliminary data.</text>
</comment>
<proteinExistence type="predicted"/>
<dbReference type="EMBL" id="BGPR01062531">
    <property type="protein sequence ID" value="GBO37939.1"/>
    <property type="molecule type" value="Genomic_DNA"/>
</dbReference>
<evidence type="ECO:0000313" key="1">
    <source>
        <dbReference type="EMBL" id="GBO37939.1"/>
    </source>
</evidence>
<accession>A0A4Y2WL49</accession>
<keyword evidence="2" id="KW-1185">Reference proteome</keyword>
<reference evidence="1 2" key="1">
    <citation type="journal article" date="2019" name="Sci. Rep.">
        <title>Orb-weaving spider Araneus ventricosus genome elucidates the spidroin gene catalogue.</title>
        <authorList>
            <person name="Kono N."/>
            <person name="Nakamura H."/>
            <person name="Ohtoshi R."/>
            <person name="Moran D.A.P."/>
            <person name="Shinohara A."/>
            <person name="Yoshida Y."/>
            <person name="Fujiwara M."/>
            <person name="Mori M."/>
            <person name="Tomita M."/>
            <person name="Arakawa K."/>
        </authorList>
    </citation>
    <scope>NUCLEOTIDE SEQUENCE [LARGE SCALE GENOMIC DNA]</scope>
</reference>
<sequence>MYVGLVKVKSDVVEQTSSRGPRWPLRDKVSRFEFQVRNPIPMKISRVLGLLYVKSSVVCRTSFRWYGAYNPLQTSLPNWIKALSGKEAYKQSVLE</sequence>